<feature type="chain" id="PRO_5042134826" evidence="2">
    <location>
        <begin position="22"/>
        <end position="200"/>
    </location>
</feature>
<protein>
    <submittedName>
        <fullName evidence="4">PepSY domain-containing protein</fullName>
    </submittedName>
</protein>
<keyword evidence="2" id="KW-0732">Signal</keyword>
<dbReference type="AlphaFoldDB" id="A0AAF0CT95"/>
<dbReference type="Proteomes" id="UP001179647">
    <property type="component" value="Chromosome"/>
</dbReference>
<gene>
    <name evidence="4" type="ORF">OL234_06030</name>
</gene>
<feature type="region of interest" description="Disordered" evidence="1">
    <location>
        <begin position="27"/>
        <end position="52"/>
    </location>
</feature>
<dbReference type="KEGG" id="vie:OL234_06030"/>
<feature type="signal peptide" evidence="2">
    <location>
        <begin position="1"/>
        <end position="21"/>
    </location>
</feature>
<sequence length="200" mass="22518">MKTPTKFLTGLITGLSVLLLAGCQGNTNEDKVKNEDNTKTTAKEDKEKQVATLPQTNLEDVINLYEKNYPDSDISSIQIEKTRNDWEVEVEGLDDSKEYSLKLLDSSDKIINQKEEKLDQNEANGVKRDTDKLNLSELASLKEVTKHAQSEVPDGQLDEMELSQDLGINHWSLKILDGRKEVEVKIDAQTNKVISVEQDD</sequence>
<name>A0AAF0CT95_9ENTE</name>
<evidence type="ECO:0000313" key="5">
    <source>
        <dbReference type="Proteomes" id="UP001179647"/>
    </source>
</evidence>
<reference evidence="4" key="1">
    <citation type="submission" date="2022-10" db="EMBL/GenBank/DDBJ databases">
        <title>Vagococcus sp. isolated from poultry meat.</title>
        <authorList>
            <person name="Johansson P."/>
            <person name="Bjorkroth J."/>
        </authorList>
    </citation>
    <scope>NUCLEOTIDE SEQUENCE</scope>
    <source>
        <strain evidence="4">STAA11</strain>
    </source>
</reference>
<dbReference type="InterPro" id="IPR025711">
    <property type="entry name" value="PepSY"/>
</dbReference>
<evidence type="ECO:0000259" key="3">
    <source>
        <dbReference type="Pfam" id="PF03413"/>
    </source>
</evidence>
<evidence type="ECO:0000256" key="1">
    <source>
        <dbReference type="SAM" id="MobiDB-lite"/>
    </source>
</evidence>
<proteinExistence type="predicted"/>
<keyword evidence="5" id="KW-1185">Reference proteome</keyword>
<organism evidence="4 5">
    <name type="scientific">Vagococcus intermedius</name>
    <dbReference type="NCBI Taxonomy" id="2991418"/>
    <lineage>
        <taxon>Bacteria</taxon>
        <taxon>Bacillati</taxon>
        <taxon>Bacillota</taxon>
        <taxon>Bacilli</taxon>
        <taxon>Lactobacillales</taxon>
        <taxon>Enterococcaceae</taxon>
        <taxon>Vagococcus</taxon>
    </lineage>
</organism>
<dbReference type="RefSeq" id="WP_275468346.1">
    <property type="nucleotide sequence ID" value="NZ_CP110232.1"/>
</dbReference>
<accession>A0AAF0CT95</accession>
<dbReference type="Gene3D" id="3.10.450.40">
    <property type="match status" value="2"/>
</dbReference>
<dbReference type="Pfam" id="PF03413">
    <property type="entry name" value="PepSY"/>
    <property type="match status" value="1"/>
</dbReference>
<dbReference type="PROSITE" id="PS51257">
    <property type="entry name" value="PROKAR_LIPOPROTEIN"/>
    <property type="match status" value="1"/>
</dbReference>
<feature type="compositionally biased region" description="Basic and acidic residues" evidence="1">
    <location>
        <begin position="28"/>
        <end position="49"/>
    </location>
</feature>
<evidence type="ECO:0000313" key="4">
    <source>
        <dbReference type="EMBL" id="WEG72545.1"/>
    </source>
</evidence>
<feature type="domain" description="PepSY" evidence="3">
    <location>
        <begin position="140"/>
        <end position="197"/>
    </location>
</feature>
<dbReference type="EMBL" id="CP110232">
    <property type="protein sequence ID" value="WEG72545.1"/>
    <property type="molecule type" value="Genomic_DNA"/>
</dbReference>
<evidence type="ECO:0000256" key="2">
    <source>
        <dbReference type="SAM" id="SignalP"/>
    </source>
</evidence>